<feature type="domain" description="60S ribosomal export protein NMD3 SH3" evidence="11">
    <location>
        <begin position="245"/>
        <end position="292"/>
    </location>
</feature>
<evidence type="ECO:0000256" key="7">
    <source>
        <dbReference type="RuleBase" id="RU364108"/>
    </source>
</evidence>
<feature type="domain" description="60S ribosomal export protein NMD3 OB-fold" evidence="10">
    <location>
        <begin position="309"/>
        <end position="411"/>
    </location>
</feature>
<comment type="function">
    <text evidence="7">Acts as an adapter for the XPO1/CRM1-mediated export of the 60S ribosomal subunit.</text>
</comment>
<comment type="similarity">
    <text evidence="1 7">Belongs to the NMD3 family.</text>
</comment>
<evidence type="ECO:0000259" key="11">
    <source>
        <dbReference type="Pfam" id="PF21193"/>
    </source>
</evidence>
<evidence type="ECO:0000313" key="12">
    <source>
        <dbReference type="EMBL" id="KAH8987881.1"/>
    </source>
</evidence>
<evidence type="ECO:0000256" key="1">
    <source>
        <dbReference type="ARBA" id="ARBA00009794"/>
    </source>
</evidence>
<keyword evidence="6 7" id="KW-0539">Nucleus</keyword>
<keyword evidence="5 7" id="KW-0653">Protein transport</keyword>
<evidence type="ECO:0000256" key="6">
    <source>
        <dbReference type="ARBA" id="ARBA00023242"/>
    </source>
</evidence>
<accession>A0AAD4LGN1</accession>
<comment type="subcellular location">
    <subcellularLocation>
        <location evidence="7">Cytoplasm</location>
    </subcellularLocation>
    <subcellularLocation>
        <location evidence="7">Nucleus</location>
    </subcellularLocation>
</comment>
<feature type="compositionally biased region" description="Acidic residues" evidence="8">
    <location>
        <begin position="526"/>
        <end position="535"/>
    </location>
</feature>
<feature type="region of interest" description="Disordered" evidence="8">
    <location>
        <begin position="418"/>
        <end position="455"/>
    </location>
</feature>
<dbReference type="Proteomes" id="UP001201163">
    <property type="component" value="Unassembled WGS sequence"/>
</dbReference>
<keyword evidence="4 7" id="KW-0963">Cytoplasm</keyword>
<protein>
    <recommendedName>
        <fullName evidence="2 7">60S ribosomal export protein NMD3</fullName>
    </recommendedName>
</protein>
<dbReference type="Pfam" id="PF04981">
    <property type="entry name" value="NMD3"/>
    <property type="match status" value="1"/>
</dbReference>
<dbReference type="InterPro" id="IPR039768">
    <property type="entry name" value="Nmd3"/>
</dbReference>
<evidence type="ECO:0000256" key="3">
    <source>
        <dbReference type="ARBA" id="ARBA00022448"/>
    </source>
</evidence>
<comment type="caution">
    <text evidence="12">The sequence shown here is derived from an EMBL/GenBank/DDBJ whole genome shotgun (WGS) entry which is preliminary data.</text>
</comment>
<evidence type="ECO:0000256" key="5">
    <source>
        <dbReference type="ARBA" id="ARBA00022927"/>
    </source>
</evidence>
<evidence type="ECO:0000256" key="8">
    <source>
        <dbReference type="SAM" id="MobiDB-lite"/>
    </source>
</evidence>
<dbReference type="Pfam" id="PF21192">
    <property type="entry name" value="OB_NMD3"/>
    <property type="match status" value="1"/>
</dbReference>
<dbReference type="GO" id="GO:0005737">
    <property type="term" value="C:cytoplasm"/>
    <property type="evidence" value="ECO:0007669"/>
    <property type="project" value="UniProtKB-SubCell"/>
</dbReference>
<evidence type="ECO:0000256" key="2">
    <source>
        <dbReference type="ARBA" id="ARBA00017035"/>
    </source>
</evidence>
<dbReference type="InterPro" id="IPR048898">
    <property type="entry name" value="OB_NMD3"/>
</dbReference>
<dbReference type="InterPro" id="IPR048899">
    <property type="entry name" value="NMD_SH3"/>
</dbReference>
<dbReference type="AlphaFoldDB" id="A0AAD4LGN1"/>
<organism evidence="12 13">
    <name type="scientific">Lactarius akahatsu</name>
    <dbReference type="NCBI Taxonomy" id="416441"/>
    <lineage>
        <taxon>Eukaryota</taxon>
        <taxon>Fungi</taxon>
        <taxon>Dikarya</taxon>
        <taxon>Basidiomycota</taxon>
        <taxon>Agaricomycotina</taxon>
        <taxon>Agaricomycetes</taxon>
        <taxon>Russulales</taxon>
        <taxon>Russulaceae</taxon>
        <taxon>Lactarius</taxon>
    </lineage>
</organism>
<name>A0AAD4LGN1_9AGAM</name>
<dbReference type="GO" id="GO:0000055">
    <property type="term" value="P:ribosomal large subunit export from nucleus"/>
    <property type="evidence" value="ECO:0007669"/>
    <property type="project" value="TreeGrafter"/>
</dbReference>
<reference evidence="12" key="1">
    <citation type="submission" date="2022-01" db="EMBL/GenBank/DDBJ databases">
        <title>Comparative genomics reveals a dynamic genome evolution in the ectomycorrhizal milk-cap (Lactarius) mushrooms.</title>
        <authorList>
            <consortium name="DOE Joint Genome Institute"/>
            <person name="Lebreton A."/>
            <person name="Tang N."/>
            <person name="Kuo A."/>
            <person name="LaButti K."/>
            <person name="Drula E."/>
            <person name="Barry K."/>
            <person name="Clum A."/>
            <person name="Lipzen A."/>
            <person name="Mousain D."/>
            <person name="Ng V."/>
            <person name="Wang R."/>
            <person name="Wang X."/>
            <person name="Dai Y."/>
            <person name="Henrissat B."/>
            <person name="Grigoriev I.V."/>
            <person name="Guerin-Laguette A."/>
            <person name="Yu F."/>
            <person name="Martin F.M."/>
        </authorList>
    </citation>
    <scope>NUCLEOTIDE SEQUENCE</scope>
    <source>
        <strain evidence="12">QP</strain>
    </source>
</reference>
<sequence length="560" mass="62649">MEFVPAPAVHRVLCADCGDPIVPNSANLCINCLRNTVDITEGIPKQASVSYCRNCERFLSPPAQWMIARPESQELLAICLKKLKGLNRVRLTDAHFIWTEPHSKRLRVSLTIQKEVLTSTILEQIFEIEYLVQHGQCPDCTKLAAKNTWKALVQVRQKVPHKRTFLYLEQLILKHGAQKDTISLKEVKDGLDFFYSQRSHAIKMVEFLSSVVPIRSKTSERLLSADTHSNTANFKFTYSVEIVPICKDDLVCLPPKLARQLGNIDPLTVCTRVGNSLHFLHPSTLRSCELISSTYWRAPFDSLASISDLVEFTVLDIEPSGRTHGKWVMADAQVALSGAFRSTKVYGDDRMMDYETASSTNQIFHTRTHLGGILQPGDAVMGYHLSNSNFNSDDFASLTQDRVPDVVLVRKAYPNRRKKTKSRSWRLRSMAKEEGEEGETGGGRGAVGRMGGRDQKKVEEDYELFLRDLEEDPEMRAAVNLYKADGAKPGPRSGEGTARKTQSGMDVDEAPAPSPAPVSKAAAAEVVEEEEEADFPEVKLEELLENFDEMTLGEKETTDE</sequence>
<evidence type="ECO:0000256" key="4">
    <source>
        <dbReference type="ARBA" id="ARBA00022490"/>
    </source>
</evidence>
<gene>
    <name evidence="12" type="ORF">EDB92DRAFT_1874743</name>
</gene>
<dbReference type="InterPro" id="IPR007064">
    <property type="entry name" value="Nmd3_N"/>
</dbReference>
<dbReference type="PANTHER" id="PTHR12746">
    <property type="entry name" value="NONSENSE-MEDIATED MRNA DECAY PROTEIN 3"/>
    <property type="match status" value="1"/>
</dbReference>
<dbReference type="Pfam" id="PF21193">
    <property type="entry name" value="NMD_SH3"/>
    <property type="match status" value="1"/>
</dbReference>
<feature type="domain" description="Nmd3 N-terminal" evidence="9">
    <location>
        <begin position="14"/>
        <end position="242"/>
    </location>
</feature>
<evidence type="ECO:0000259" key="10">
    <source>
        <dbReference type="Pfam" id="PF21192"/>
    </source>
</evidence>
<dbReference type="GO" id="GO:0043023">
    <property type="term" value="F:ribosomal large subunit binding"/>
    <property type="evidence" value="ECO:0007669"/>
    <property type="project" value="InterPro"/>
</dbReference>
<evidence type="ECO:0000259" key="9">
    <source>
        <dbReference type="Pfam" id="PF04981"/>
    </source>
</evidence>
<evidence type="ECO:0000313" key="13">
    <source>
        <dbReference type="Proteomes" id="UP001201163"/>
    </source>
</evidence>
<feature type="region of interest" description="Disordered" evidence="8">
    <location>
        <begin position="482"/>
        <end position="560"/>
    </location>
</feature>
<keyword evidence="13" id="KW-1185">Reference proteome</keyword>
<feature type="compositionally biased region" description="Gly residues" evidence="8">
    <location>
        <begin position="440"/>
        <end position="450"/>
    </location>
</feature>
<proteinExistence type="inferred from homology"/>
<dbReference type="GO" id="GO:0005634">
    <property type="term" value="C:nucleus"/>
    <property type="evidence" value="ECO:0007669"/>
    <property type="project" value="UniProtKB-SubCell"/>
</dbReference>
<keyword evidence="3 7" id="KW-0813">Transport</keyword>
<dbReference type="EMBL" id="JAKELL010000045">
    <property type="protein sequence ID" value="KAH8987881.1"/>
    <property type="molecule type" value="Genomic_DNA"/>
</dbReference>
<dbReference type="PANTHER" id="PTHR12746:SF2">
    <property type="entry name" value="60S RIBOSOMAL EXPORT PROTEIN NMD3"/>
    <property type="match status" value="1"/>
</dbReference>
<dbReference type="GO" id="GO:0015031">
    <property type="term" value="P:protein transport"/>
    <property type="evidence" value="ECO:0007669"/>
    <property type="project" value="UniProtKB-KW"/>
</dbReference>